<keyword evidence="1" id="KW-1133">Transmembrane helix</keyword>
<name>A0A2M8LV40_9ACTN</name>
<gene>
    <name evidence="2" type="ORF">CUT44_21425</name>
</gene>
<dbReference type="Proteomes" id="UP000230407">
    <property type="component" value="Unassembled WGS sequence"/>
</dbReference>
<keyword evidence="1" id="KW-0812">Transmembrane</keyword>
<dbReference type="AlphaFoldDB" id="A0A2M8LV40"/>
<feature type="transmembrane region" description="Helical" evidence="1">
    <location>
        <begin position="64"/>
        <end position="83"/>
    </location>
</feature>
<protein>
    <submittedName>
        <fullName evidence="2">Uncharacterized protein</fullName>
    </submittedName>
</protein>
<proteinExistence type="predicted"/>
<comment type="caution">
    <text evidence="2">The sequence shown here is derived from an EMBL/GenBank/DDBJ whole genome shotgun (WGS) entry which is preliminary data.</text>
</comment>
<dbReference type="EMBL" id="PGGW01000061">
    <property type="protein sequence ID" value="PJE95816.1"/>
    <property type="molecule type" value="Genomic_DNA"/>
</dbReference>
<sequence>MATKHGTGQSVELVYRSAPEDGEECLRIVTRLSLRTFVLRYLRRSAVLMIAAVFLTLVTDILILLVGGAVGAAAGLLLGFLRFRAAKGALARRLSEPAGAGEGRQRLVVDGSGVRRTAAGEQTAFGWDRYPQYVETADLFVLLGEDREGLLVTPLPKRGARGTEGVNRLREILDRHSTLAA</sequence>
<evidence type="ECO:0000313" key="3">
    <source>
        <dbReference type="Proteomes" id="UP000230407"/>
    </source>
</evidence>
<keyword evidence="3" id="KW-1185">Reference proteome</keyword>
<keyword evidence="1" id="KW-0472">Membrane</keyword>
<reference evidence="2 3" key="1">
    <citation type="submission" date="2017-11" db="EMBL/GenBank/DDBJ databases">
        <title>Streptomyces carmine sp. nov., a novel actinomycete isolated from Sophora alopecuroides in Xinjiang, China.</title>
        <authorList>
            <person name="Wang Y."/>
            <person name="Luo X."/>
            <person name="Wan C."/>
            <person name="Zhang L."/>
        </authorList>
    </citation>
    <scope>NUCLEOTIDE SEQUENCE [LARGE SCALE GENOMIC DNA]</scope>
    <source>
        <strain evidence="2 3">TRM SA0054</strain>
    </source>
</reference>
<evidence type="ECO:0000313" key="2">
    <source>
        <dbReference type="EMBL" id="PJE95816.1"/>
    </source>
</evidence>
<accession>A0A2M8LV40</accession>
<evidence type="ECO:0000256" key="1">
    <source>
        <dbReference type="SAM" id="Phobius"/>
    </source>
</evidence>
<feature type="transmembrane region" description="Helical" evidence="1">
    <location>
        <begin position="41"/>
        <end position="58"/>
    </location>
</feature>
<organism evidence="2 3">
    <name type="scientific">Streptomyces carminius</name>
    <dbReference type="NCBI Taxonomy" id="2665496"/>
    <lineage>
        <taxon>Bacteria</taxon>
        <taxon>Bacillati</taxon>
        <taxon>Actinomycetota</taxon>
        <taxon>Actinomycetes</taxon>
        <taxon>Kitasatosporales</taxon>
        <taxon>Streptomycetaceae</taxon>
        <taxon>Streptomyces</taxon>
    </lineage>
</organism>
<dbReference type="RefSeq" id="WP_100203540.1">
    <property type="nucleotide sequence ID" value="NZ_PGGW01000061.1"/>
</dbReference>